<dbReference type="SUPFAM" id="SSF46689">
    <property type="entry name" value="Homeodomain-like"/>
    <property type="match status" value="1"/>
</dbReference>
<evidence type="ECO:0000313" key="5">
    <source>
        <dbReference type="Proteomes" id="UP000076563"/>
    </source>
</evidence>
<dbReference type="InterPro" id="IPR055247">
    <property type="entry name" value="InsJ-like_HTH"/>
</dbReference>
<protein>
    <submittedName>
        <fullName evidence="4">Transposase</fullName>
    </submittedName>
</protein>
<dbReference type="RefSeq" id="WP_063181706.1">
    <property type="nucleotide sequence ID" value="NZ_LQRA01000052.1"/>
</dbReference>
<dbReference type="PANTHER" id="PTHR33795">
    <property type="entry name" value="INSERTION ELEMENT IS150 PROTEIN INSJ"/>
    <property type="match status" value="1"/>
</dbReference>
<sequence>MGEINKTYSVEFKQKAVNMYLKQGMGYKSIAKELGITHRSVQRWVKYFQEEGVKGLEEKRGKAPGPLKGRPRTREQSVEEELHRLRAENEYLKKLWALQRGQTDDGNKHS</sequence>
<name>A0A165R680_9BACL</name>
<reference evidence="5" key="1">
    <citation type="submission" date="2016-01" db="EMBL/GenBank/DDBJ databases">
        <title>Draft genome of Chromobacterium sp. F49.</title>
        <authorList>
            <person name="Hong K.W."/>
        </authorList>
    </citation>
    <scope>NUCLEOTIDE SEQUENCE [LARGE SCALE GENOMIC DNA]</scope>
    <source>
        <strain evidence="5">M63</strain>
    </source>
</reference>
<dbReference type="InterPro" id="IPR052057">
    <property type="entry name" value="IS150/IS1296_orfA-like"/>
</dbReference>
<keyword evidence="5" id="KW-1185">Reference proteome</keyword>
<feature type="region of interest" description="Disordered" evidence="2">
    <location>
        <begin position="55"/>
        <end position="80"/>
    </location>
</feature>
<dbReference type="PANTHER" id="PTHR33795:SF1">
    <property type="entry name" value="INSERTION ELEMENT IS150 PROTEIN INSJ"/>
    <property type="match status" value="1"/>
</dbReference>
<feature type="domain" description="Insertion element IS150 protein InsJ-like helix-turn-helix" evidence="3">
    <location>
        <begin position="12"/>
        <end position="62"/>
    </location>
</feature>
<dbReference type="Pfam" id="PF13518">
    <property type="entry name" value="HTH_28"/>
    <property type="match status" value="1"/>
</dbReference>
<dbReference type="AlphaFoldDB" id="A0A165R680"/>
<proteinExistence type="inferred from homology"/>
<gene>
    <name evidence="4" type="ORF">AV654_16870</name>
</gene>
<dbReference type="Gene3D" id="1.10.10.60">
    <property type="entry name" value="Homeodomain-like"/>
    <property type="match status" value="1"/>
</dbReference>
<dbReference type="EMBL" id="LQRA01000052">
    <property type="protein sequence ID" value="KZE79152.1"/>
    <property type="molecule type" value="Genomic_DNA"/>
</dbReference>
<evidence type="ECO:0000259" key="3">
    <source>
        <dbReference type="Pfam" id="PF13518"/>
    </source>
</evidence>
<comment type="similarity">
    <text evidence="1">Belongs to the IS150/IS1296 orfA family.</text>
</comment>
<dbReference type="InterPro" id="IPR009057">
    <property type="entry name" value="Homeodomain-like_sf"/>
</dbReference>
<evidence type="ECO:0000256" key="2">
    <source>
        <dbReference type="SAM" id="MobiDB-lite"/>
    </source>
</evidence>
<evidence type="ECO:0000256" key="1">
    <source>
        <dbReference type="ARBA" id="ARBA00038232"/>
    </source>
</evidence>
<dbReference type="Proteomes" id="UP000076563">
    <property type="component" value="Unassembled WGS sequence"/>
</dbReference>
<comment type="caution">
    <text evidence="4">The sequence shown here is derived from an EMBL/GenBank/DDBJ whole genome shotgun (WGS) entry which is preliminary data.</text>
</comment>
<evidence type="ECO:0000313" key="4">
    <source>
        <dbReference type="EMBL" id="KZE79152.1"/>
    </source>
</evidence>
<accession>A0A165R680</accession>
<organism evidence="4 5">
    <name type="scientific">Paenibacillus elgii</name>
    <dbReference type="NCBI Taxonomy" id="189691"/>
    <lineage>
        <taxon>Bacteria</taxon>
        <taxon>Bacillati</taxon>
        <taxon>Bacillota</taxon>
        <taxon>Bacilli</taxon>
        <taxon>Bacillales</taxon>
        <taxon>Paenibacillaceae</taxon>
        <taxon>Paenibacillus</taxon>
    </lineage>
</organism>
<dbReference type="OrthoDB" id="2185084at2"/>